<dbReference type="Proteomes" id="UP000198822">
    <property type="component" value="Chromosome I"/>
</dbReference>
<dbReference type="Gene3D" id="3.40.50.300">
    <property type="entry name" value="P-loop containing nucleotide triphosphate hydrolases"/>
    <property type="match status" value="1"/>
</dbReference>
<dbReference type="EMBL" id="LT629695">
    <property type="protein sequence ID" value="SDH99574.1"/>
    <property type="molecule type" value="Genomic_DNA"/>
</dbReference>
<dbReference type="RefSeq" id="WP_092506540.1">
    <property type="nucleotide sequence ID" value="NZ_LT629695.1"/>
</dbReference>
<proteinExistence type="predicted"/>
<dbReference type="AlphaFoldDB" id="A0A1G8GZ08"/>
<organism evidence="1 2">
    <name type="scientific">Agrococcus jejuensis</name>
    <dbReference type="NCBI Taxonomy" id="399736"/>
    <lineage>
        <taxon>Bacteria</taxon>
        <taxon>Bacillati</taxon>
        <taxon>Actinomycetota</taxon>
        <taxon>Actinomycetes</taxon>
        <taxon>Micrococcales</taxon>
        <taxon>Microbacteriaceae</taxon>
        <taxon>Agrococcus</taxon>
    </lineage>
</organism>
<dbReference type="OrthoDB" id="9810277at2"/>
<gene>
    <name evidence="1" type="ORF">SAMN04489720_3134</name>
</gene>
<reference evidence="2" key="1">
    <citation type="submission" date="2016-10" db="EMBL/GenBank/DDBJ databases">
        <authorList>
            <person name="Varghese N."/>
            <person name="Submissions S."/>
        </authorList>
    </citation>
    <scope>NUCLEOTIDE SEQUENCE [LARGE SCALE GENOMIC DNA]</scope>
    <source>
        <strain evidence="2">DSM 22002</strain>
    </source>
</reference>
<keyword evidence="2" id="KW-1185">Reference proteome</keyword>
<sequence>MTTTRGTLLLLAGYPGTGKSVLGAAVERRVPGIVTVALDDAKLARYERYGFADAAEKAEHERRALDDWLAALDATMATGVPVLSDYPFSDKQRPQLVDLCARHGYDPCTVRLVAEFDVLFDRQRARDLDPSRHPSFVLDTYSAGDDVLDRASAPGILTRQEFRRRYDERGYGTFELGPTLEVDTTDFATVDTEAIVDWIVARMRRDATTTAREGRA</sequence>
<evidence type="ECO:0000313" key="1">
    <source>
        <dbReference type="EMBL" id="SDH99574.1"/>
    </source>
</evidence>
<accession>A0A1G8GZ08</accession>
<dbReference type="STRING" id="399736.SAMN04489720_3134"/>
<dbReference type="SUPFAM" id="SSF52540">
    <property type="entry name" value="P-loop containing nucleoside triphosphate hydrolases"/>
    <property type="match status" value="1"/>
</dbReference>
<dbReference type="Pfam" id="PF13671">
    <property type="entry name" value="AAA_33"/>
    <property type="match status" value="1"/>
</dbReference>
<dbReference type="InterPro" id="IPR027417">
    <property type="entry name" value="P-loop_NTPase"/>
</dbReference>
<protein>
    <submittedName>
        <fullName evidence="1">AAA domain-containing protein</fullName>
    </submittedName>
</protein>
<evidence type="ECO:0000313" key="2">
    <source>
        <dbReference type="Proteomes" id="UP000198822"/>
    </source>
</evidence>
<name>A0A1G8GZ08_9MICO</name>